<name>A0AAD7ALB9_9AGAR</name>
<feature type="transmembrane region" description="Helical" evidence="1">
    <location>
        <begin position="95"/>
        <end position="114"/>
    </location>
</feature>
<accession>A0AAD7ALB9</accession>
<evidence type="ECO:0000313" key="3">
    <source>
        <dbReference type="EMBL" id="KAJ7362229.1"/>
    </source>
</evidence>
<feature type="transmembrane region" description="Helical" evidence="1">
    <location>
        <begin position="172"/>
        <end position="191"/>
    </location>
</feature>
<reference evidence="3" key="1">
    <citation type="submission" date="2023-03" db="EMBL/GenBank/DDBJ databases">
        <title>Massive genome expansion in bonnet fungi (Mycena s.s.) driven by repeated elements and novel gene families across ecological guilds.</title>
        <authorList>
            <consortium name="Lawrence Berkeley National Laboratory"/>
            <person name="Harder C.B."/>
            <person name="Miyauchi S."/>
            <person name="Viragh M."/>
            <person name="Kuo A."/>
            <person name="Thoen E."/>
            <person name="Andreopoulos B."/>
            <person name="Lu D."/>
            <person name="Skrede I."/>
            <person name="Drula E."/>
            <person name="Henrissat B."/>
            <person name="Morin E."/>
            <person name="Kohler A."/>
            <person name="Barry K."/>
            <person name="LaButti K."/>
            <person name="Morin E."/>
            <person name="Salamov A."/>
            <person name="Lipzen A."/>
            <person name="Mereny Z."/>
            <person name="Hegedus B."/>
            <person name="Baldrian P."/>
            <person name="Stursova M."/>
            <person name="Weitz H."/>
            <person name="Taylor A."/>
            <person name="Grigoriev I.V."/>
            <person name="Nagy L.G."/>
            <person name="Martin F."/>
            <person name="Kauserud H."/>
        </authorList>
    </citation>
    <scope>NUCLEOTIDE SEQUENCE</scope>
    <source>
        <strain evidence="3">CBHHK002</strain>
    </source>
</reference>
<evidence type="ECO:0000259" key="2">
    <source>
        <dbReference type="Pfam" id="PF20151"/>
    </source>
</evidence>
<gene>
    <name evidence="3" type="ORF">DFH08DRAFT_320769</name>
</gene>
<dbReference type="AlphaFoldDB" id="A0AAD7ALB9"/>
<feature type="transmembrane region" description="Helical" evidence="1">
    <location>
        <begin position="121"/>
        <end position="142"/>
    </location>
</feature>
<dbReference type="Pfam" id="PF20151">
    <property type="entry name" value="DUF6533"/>
    <property type="match status" value="1"/>
</dbReference>
<protein>
    <recommendedName>
        <fullName evidence="2">DUF6533 domain-containing protein</fullName>
    </recommendedName>
</protein>
<feature type="transmembrane region" description="Helical" evidence="1">
    <location>
        <begin position="212"/>
        <end position="229"/>
    </location>
</feature>
<evidence type="ECO:0000313" key="4">
    <source>
        <dbReference type="Proteomes" id="UP001218218"/>
    </source>
</evidence>
<evidence type="ECO:0000256" key="1">
    <source>
        <dbReference type="SAM" id="Phobius"/>
    </source>
</evidence>
<keyword evidence="4" id="KW-1185">Reference proteome</keyword>
<sequence length="326" mass="36555">MAESLSDVVIQQQLEISRYLVLIPFTILVYDYALTFRLEVERFWGTRLTWGTILVYVNRYLTLFGTVPVLAEVLLTTTDPGKAAICNASQEYHKYFALGSLVLVAVILIMRTYALYERNKYVLAFMLFVLFFAFVFALSMLLTGNRRDTLDPTLKSILCPSPTPHDSNIRTAAAWGGMLVFDIMIFSFTVYKALGHETRNGGLFSVLLRDGSMYFGIIIVANVANIVTYTSGGPIISGSGTAIVNALSSVMITRLMLNLRDPKILRRAQRNPTRNFTTTESYNYDSAAMSTLRRPYLDTEIVAGSMWMEEDVGHGGHESHVMSGRR</sequence>
<dbReference type="InterPro" id="IPR045340">
    <property type="entry name" value="DUF6533"/>
</dbReference>
<feature type="transmembrane region" description="Helical" evidence="1">
    <location>
        <begin position="235"/>
        <end position="257"/>
    </location>
</feature>
<keyword evidence="1" id="KW-1133">Transmembrane helix</keyword>
<feature type="transmembrane region" description="Helical" evidence="1">
    <location>
        <begin position="16"/>
        <end position="36"/>
    </location>
</feature>
<dbReference type="Proteomes" id="UP001218218">
    <property type="component" value="Unassembled WGS sequence"/>
</dbReference>
<keyword evidence="1" id="KW-0812">Transmembrane</keyword>
<feature type="domain" description="DUF6533" evidence="2">
    <location>
        <begin position="19"/>
        <end position="64"/>
    </location>
</feature>
<organism evidence="3 4">
    <name type="scientific">Mycena albidolilacea</name>
    <dbReference type="NCBI Taxonomy" id="1033008"/>
    <lineage>
        <taxon>Eukaryota</taxon>
        <taxon>Fungi</taxon>
        <taxon>Dikarya</taxon>
        <taxon>Basidiomycota</taxon>
        <taxon>Agaricomycotina</taxon>
        <taxon>Agaricomycetes</taxon>
        <taxon>Agaricomycetidae</taxon>
        <taxon>Agaricales</taxon>
        <taxon>Marasmiineae</taxon>
        <taxon>Mycenaceae</taxon>
        <taxon>Mycena</taxon>
    </lineage>
</organism>
<keyword evidence="1" id="KW-0472">Membrane</keyword>
<comment type="caution">
    <text evidence="3">The sequence shown here is derived from an EMBL/GenBank/DDBJ whole genome shotgun (WGS) entry which is preliminary data.</text>
</comment>
<proteinExistence type="predicted"/>
<feature type="transmembrane region" description="Helical" evidence="1">
    <location>
        <begin position="48"/>
        <end position="75"/>
    </location>
</feature>
<dbReference type="EMBL" id="JARIHO010000004">
    <property type="protein sequence ID" value="KAJ7362229.1"/>
    <property type="molecule type" value="Genomic_DNA"/>
</dbReference>